<comment type="caution">
    <text evidence="1">The sequence shown here is derived from an EMBL/GenBank/DDBJ whole genome shotgun (WGS) entry which is preliminary data.</text>
</comment>
<evidence type="ECO:0000313" key="1">
    <source>
        <dbReference type="EMBL" id="MBB6475197.1"/>
    </source>
</evidence>
<dbReference type="EMBL" id="JACHIU010000001">
    <property type="protein sequence ID" value="MBB6475197.1"/>
    <property type="molecule type" value="Genomic_DNA"/>
</dbReference>
<protein>
    <recommendedName>
        <fullName evidence="3">ATP-grasp domain-containing protein</fullName>
    </recommendedName>
</protein>
<evidence type="ECO:0000313" key="2">
    <source>
        <dbReference type="Proteomes" id="UP000555564"/>
    </source>
</evidence>
<dbReference type="InterPro" id="IPR053191">
    <property type="entry name" value="DcsG_Biosynth_Enzyme"/>
</dbReference>
<dbReference type="AlphaFoldDB" id="A0A7X0IK75"/>
<dbReference type="PANTHER" id="PTHR39217">
    <property type="match status" value="1"/>
</dbReference>
<dbReference type="PANTHER" id="PTHR39217:SF1">
    <property type="entry name" value="GLUTATHIONE SYNTHETASE"/>
    <property type="match status" value="1"/>
</dbReference>
<reference evidence="1 2" key="1">
    <citation type="submission" date="2020-08" db="EMBL/GenBank/DDBJ databases">
        <title>Sequencing the genomes of 1000 actinobacteria strains.</title>
        <authorList>
            <person name="Klenk H.-P."/>
        </authorList>
    </citation>
    <scope>NUCLEOTIDE SEQUENCE [LARGE SCALE GENOMIC DNA]</scope>
    <source>
        <strain evidence="1 2">DSM 44936</strain>
    </source>
</reference>
<accession>A0A7X0IK75</accession>
<evidence type="ECO:0008006" key="3">
    <source>
        <dbReference type="Google" id="ProtNLM"/>
    </source>
</evidence>
<keyword evidence="2" id="KW-1185">Reference proteome</keyword>
<proteinExistence type="predicted"/>
<dbReference type="SUPFAM" id="SSF56059">
    <property type="entry name" value="Glutathione synthetase ATP-binding domain-like"/>
    <property type="match status" value="1"/>
</dbReference>
<sequence>MLKVAYVTYDGPDDDRPVLLEAWSRAGIDGRAVRWDDPAVAWERFDAAVVRSTWDYVYRRDAFVAWAREAESVTRLLNPAALLDRNSDKSYLRDLGVPTVPTAWIGPGEPVELPDHAEYVVKPSVSAGARDTIRTAGRDTAARHVRLLNAAGRVAMVQPYLPMVEAEGEISLVYFGGEFSHARRRTPMLTPVAPEGRHLGTSPRDPDADQLALAARVLATVARPPLYARVDLVRLPDGAPAVIELELVEPYLYLAHAPGSADRLTAALLRLL</sequence>
<organism evidence="1 2">
    <name type="scientific">Sphaerisporangium rubeum</name>
    <dbReference type="NCBI Taxonomy" id="321317"/>
    <lineage>
        <taxon>Bacteria</taxon>
        <taxon>Bacillati</taxon>
        <taxon>Actinomycetota</taxon>
        <taxon>Actinomycetes</taxon>
        <taxon>Streptosporangiales</taxon>
        <taxon>Streptosporangiaceae</taxon>
        <taxon>Sphaerisporangium</taxon>
    </lineage>
</organism>
<dbReference type="RefSeq" id="WP_184984353.1">
    <property type="nucleotide sequence ID" value="NZ_BAAALO010000047.1"/>
</dbReference>
<gene>
    <name evidence="1" type="ORF">BJ992_004628</name>
</gene>
<name>A0A7X0IK75_9ACTN</name>
<dbReference type="Proteomes" id="UP000555564">
    <property type="component" value="Unassembled WGS sequence"/>
</dbReference>